<accession>A0ABR8S713</accession>
<keyword evidence="1" id="KW-1133">Transmembrane helix</keyword>
<feature type="transmembrane region" description="Helical" evidence="1">
    <location>
        <begin position="515"/>
        <end position="534"/>
    </location>
</feature>
<keyword evidence="3" id="KW-1185">Reference proteome</keyword>
<dbReference type="EMBL" id="JACSQK010000001">
    <property type="protein sequence ID" value="MBD7959276.1"/>
    <property type="molecule type" value="Genomic_DNA"/>
</dbReference>
<proteinExistence type="predicted"/>
<organism evidence="2 3">
    <name type="scientific">Comamonas avium</name>
    <dbReference type="NCBI Taxonomy" id="2762231"/>
    <lineage>
        <taxon>Bacteria</taxon>
        <taxon>Pseudomonadati</taxon>
        <taxon>Pseudomonadota</taxon>
        <taxon>Betaproteobacteria</taxon>
        <taxon>Burkholderiales</taxon>
        <taxon>Comamonadaceae</taxon>
        <taxon>Comamonas</taxon>
    </lineage>
</organism>
<name>A0ABR8S713_9BURK</name>
<gene>
    <name evidence="2" type="ORF">H9646_02180</name>
</gene>
<feature type="transmembrane region" description="Helical" evidence="1">
    <location>
        <begin position="622"/>
        <end position="646"/>
    </location>
</feature>
<keyword evidence="1" id="KW-0472">Membrane</keyword>
<comment type="caution">
    <text evidence="2">The sequence shown here is derived from an EMBL/GenBank/DDBJ whole genome shotgun (WGS) entry which is preliminary data.</text>
</comment>
<evidence type="ECO:0000256" key="1">
    <source>
        <dbReference type="SAM" id="Phobius"/>
    </source>
</evidence>
<evidence type="ECO:0000313" key="3">
    <source>
        <dbReference type="Proteomes" id="UP000634919"/>
    </source>
</evidence>
<evidence type="ECO:0000313" key="2">
    <source>
        <dbReference type="EMBL" id="MBD7959276.1"/>
    </source>
</evidence>
<protein>
    <submittedName>
        <fullName evidence="2">Uncharacterized protein</fullName>
    </submittedName>
</protein>
<reference evidence="2 3" key="1">
    <citation type="submission" date="2020-08" db="EMBL/GenBank/DDBJ databases">
        <title>A Genomic Blueprint of the Chicken Gut Microbiome.</title>
        <authorList>
            <person name="Gilroy R."/>
            <person name="Ravi A."/>
            <person name="Getino M."/>
            <person name="Pursley I."/>
            <person name="Horton D.L."/>
            <person name="Alikhan N.-F."/>
            <person name="Baker D."/>
            <person name="Gharbi K."/>
            <person name="Hall N."/>
            <person name="Watson M."/>
            <person name="Adriaenssens E.M."/>
            <person name="Foster-Nyarko E."/>
            <person name="Jarju S."/>
            <person name="Secka A."/>
            <person name="Antonio M."/>
            <person name="Oren A."/>
            <person name="Chaudhuri R."/>
            <person name="La Ragione R.M."/>
            <person name="Hildebrand F."/>
            <person name="Pallen M.J."/>
        </authorList>
    </citation>
    <scope>NUCLEOTIDE SEQUENCE [LARGE SCALE GENOMIC DNA]</scope>
    <source>
        <strain evidence="2 3">Sa2CVA6</strain>
    </source>
</reference>
<dbReference type="Proteomes" id="UP000634919">
    <property type="component" value="Unassembled WGS sequence"/>
</dbReference>
<keyword evidence="1" id="KW-0812">Transmembrane</keyword>
<sequence>MNSESFKEYNAWPVEFQNLKKITKKEIEEKIKSHTFIFKNFFIDELISIESQEINSHLIFENCFFPKRFEINQSSFKNSLQFKSCRILDLVIRNSKFHGAIFLKNNLIGNFELKRIETKNQINIIDNTFTKKNKILYFTDIKSNDTINIKDSSFQSGISFQHSSFKALVFESVTINSEDKFSINLNGTQCKSFINVKKSTISSQIQLINSNIEDSFFIEKCKIHSLRKSESALTIQRSKICNFIFHKNNIYGSINLSSNSFSRILDLQNSYILNDGRLEIFDCQVNSPSVLNSLHLTGGLLIASSKFQDILKIKDISHSSALNKKNEEYLIEISHSEFQKNLTIELISSKNPSISFTNSNFHKDLILEKINYFSSKKSIAIIDCDISNRLILSTVNEISNCIFKNSYCKILEDEITSWKCNNIFINFNYCLISENSIIDLKERVKWIKNISHTRKNHDDCYAILLKSYKEMNLQHQFKELSFNISDHKREISTGYNRLILSAYKNLIGYGYKPNLLINYILFFIFFGSLIYYFAAERSIITPNQAIVYTDNDIKICSKENWIYCKELPNEYPSFNPLIYSIDTMLPFVDLGQEKSWSIKTNSNKKDFYESISTMEIGNIIRWFQWIQILFGWLSSLIIIAWFSGFIKIDKNN</sequence>
<dbReference type="RefSeq" id="WP_191721676.1">
    <property type="nucleotide sequence ID" value="NZ_JACSQK010000001.1"/>
</dbReference>